<name>A0A3S3ZGY6_9NOCA</name>
<dbReference type="RefSeq" id="WP_127955327.1">
    <property type="nucleotide sequence ID" value="NZ_RKLO01000006.1"/>
</dbReference>
<dbReference type="PANTHER" id="PTHR23517">
    <property type="entry name" value="RESISTANCE PROTEIN MDTM, PUTATIVE-RELATED-RELATED"/>
    <property type="match status" value="1"/>
</dbReference>
<keyword evidence="5 7" id="KW-1133">Transmembrane helix</keyword>
<dbReference type="EMBL" id="RKLO01000006">
    <property type="protein sequence ID" value="RVW00539.1"/>
    <property type="molecule type" value="Genomic_DNA"/>
</dbReference>
<dbReference type="GO" id="GO:0022857">
    <property type="term" value="F:transmembrane transporter activity"/>
    <property type="evidence" value="ECO:0007669"/>
    <property type="project" value="InterPro"/>
</dbReference>
<comment type="caution">
    <text evidence="9">The sequence shown here is derived from an EMBL/GenBank/DDBJ whole genome shotgun (WGS) entry which is preliminary data.</text>
</comment>
<feature type="transmembrane region" description="Helical" evidence="7">
    <location>
        <begin position="182"/>
        <end position="199"/>
    </location>
</feature>
<reference evidence="9 10" key="1">
    <citation type="submission" date="2018-11" db="EMBL/GenBank/DDBJ databases">
        <title>Rhodococcus spongicola sp. nov. and Rhodococcus xishaensis sp. nov. from marine sponges.</title>
        <authorList>
            <person name="Li L."/>
            <person name="Lin H.W."/>
        </authorList>
    </citation>
    <scope>NUCLEOTIDE SEQUENCE [LARGE SCALE GENOMIC DNA]</scope>
    <source>
        <strain evidence="9 10">LHW51113</strain>
    </source>
</reference>
<protein>
    <submittedName>
        <fullName evidence="9">MFS transporter</fullName>
    </submittedName>
</protein>
<dbReference type="PROSITE" id="PS00216">
    <property type="entry name" value="SUGAR_TRANSPORT_1"/>
    <property type="match status" value="1"/>
</dbReference>
<evidence type="ECO:0000256" key="2">
    <source>
        <dbReference type="ARBA" id="ARBA00022448"/>
    </source>
</evidence>
<feature type="transmembrane region" description="Helical" evidence="7">
    <location>
        <begin position="231"/>
        <end position="252"/>
    </location>
</feature>
<feature type="transmembrane region" description="Helical" evidence="7">
    <location>
        <begin position="22"/>
        <end position="46"/>
    </location>
</feature>
<dbReference type="AlphaFoldDB" id="A0A3S3ZGY6"/>
<evidence type="ECO:0000256" key="1">
    <source>
        <dbReference type="ARBA" id="ARBA00004651"/>
    </source>
</evidence>
<dbReference type="InterPro" id="IPR005829">
    <property type="entry name" value="Sugar_transporter_CS"/>
</dbReference>
<keyword evidence="10" id="KW-1185">Reference proteome</keyword>
<dbReference type="Gene3D" id="1.20.1250.20">
    <property type="entry name" value="MFS general substrate transporter like domains"/>
    <property type="match status" value="1"/>
</dbReference>
<evidence type="ECO:0000256" key="5">
    <source>
        <dbReference type="ARBA" id="ARBA00022989"/>
    </source>
</evidence>
<feature type="transmembrane region" description="Helical" evidence="7">
    <location>
        <begin position="298"/>
        <end position="320"/>
    </location>
</feature>
<dbReference type="InterPro" id="IPR036259">
    <property type="entry name" value="MFS_trans_sf"/>
</dbReference>
<keyword evidence="4 7" id="KW-0812">Transmembrane</keyword>
<feature type="transmembrane region" description="Helical" evidence="7">
    <location>
        <begin position="326"/>
        <end position="345"/>
    </location>
</feature>
<comment type="subcellular location">
    <subcellularLocation>
        <location evidence="1">Cell membrane</location>
        <topology evidence="1">Multi-pass membrane protein</topology>
    </subcellularLocation>
</comment>
<dbReference type="Proteomes" id="UP000283479">
    <property type="component" value="Unassembled WGS sequence"/>
</dbReference>
<sequence>MTAVEDRVAVTTTEAPTRLRPWMLVAAGMFAVAWGGNEFTPLLVMYRLEHGFSQVMVDTFLFAYVLGIVPALLLGGPLSDRLGRRPLMLPAPFIAVAGSVVLAAGSESAASLIVGRILSGVALGLGMAVGGSWLKELSTPDRDPSARPGSGARRAAMSLTAGFGIGAGVAGVLAQWAPWPNVLPYAVHSTLALVAGVALRQVPETRAATQADTIGSFTQGLRIPSAGHRRFLYVVAPVAPWVFGAAASAYAVMPALMTSRSGGVPVAFSALLCMIALGSGFAIQALGRRIDTPRNGRAIAVAFGVLVLGMSVAAVASGVLTVPMSMVAAAVLGCGYGLALVSGLLEVQRIAGPDDLAGLTAVFYSLSYLGFALPAVMAVITEANPALTYPLMFAVGAIAALASLALVLVKWRRYLPEPAGDMASERG</sequence>
<feature type="transmembrane region" description="Helical" evidence="7">
    <location>
        <begin position="87"/>
        <end position="106"/>
    </location>
</feature>
<dbReference type="PROSITE" id="PS50850">
    <property type="entry name" value="MFS"/>
    <property type="match status" value="1"/>
</dbReference>
<keyword evidence="6 7" id="KW-0472">Membrane</keyword>
<dbReference type="InterPro" id="IPR020846">
    <property type="entry name" value="MFS_dom"/>
</dbReference>
<feature type="transmembrane region" description="Helical" evidence="7">
    <location>
        <begin position="386"/>
        <end position="409"/>
    </location>
</feature>
<dbReference type="InterPro" id="IPR050171">
    <property type="entry name" value="MFS_Transporters"/>
</dbReference>
<organism evidence="9 10">
    <name type="scientific">Rhodococcus xishaensis</name>
    <dbReference type="NCBI Taxonomy" id="2487364"/>
    <lineage>
        <taxon>Bacteria</taxon>
        <taxon>Bacillati</taxon>
        <taxon>Actinomycetota</taxon>
        <taxon>Actinomycetes</taxon>
        <taxon>Mycobacteriales</taxon>
        <taxon>Nocardiaceae</taxon>
        <taxon>Rhodococcus</taxon>
    </lineage>
</organism>
<feature type="transmembrane region" description="Helical" evidence="7">
    <location>
        <begin position="112"/>
        <end position="134"/>
    </location>
</feature>
<feature type="domain" description="Major facilitator superfamily (MFS) profile" evidence="8">
    <location>
        <begin position="21"/>
        <end position="414"/>
    </location>
</feature>
<evidence type="ECO:0000256" key="4">
    <source>
        <dbReference type="ARBA" id="ARBA00022692"/>
    </source>
</evidence>
<evidence type="ECO:0000256" key="6">
    <source>
        <dbReference type="ARBA" id="ARBA00023136"/>
    </source>
</evidence>
<dbReference type="InterPro" id="IPR011701">
    <property type="entry name" value="MFS"/>
</dbReference>
<keyword evidence="2" id="KW-0813">Transport</keyword>
<feature type="transmembrane region" description="Helical" evidence="7">
    <location>
        <begin position="357"/>
        <end position="380"/>
    </location>
</feature>
<evidence type="ECO:0000256" key="3">
    <source>
        <dbReference type="ARBA" id="ARBA00022475"/>
    </source>
</evidence>
<dbReference type="Pfam" id="PF07690">
    <property type="entry name" value="MFS_1"/>
    <property type="match status" value="1"/>
</dbReference>
<dbReference type="OrthoDB" id="5242249at2"/>
<evidence type="ECO:0000313" key="9">
    <source>
        <dbReference type="EMBL" id="RVW00539.1"/>
    </source>
</evidence>
<dbReference type="PANTHER" id="PTHR23517:SF3">
    <property type="entry name" value="INTEGRAL MEMBRANE TRANSPORT PROTEIN"/>
    <property type="match status" value="1"/>
</dbReference>
<gene>
    <name evidence="9" type="ORF">EGT50_14350</name>
</gene>
<proteinExistence type="predicted"/>
<keyword evidence="3" id="KW-1003">Cell membrane</keyword>
<feature type="transmembrane region" description="Helical" evidence="7">
    <location>
        <begin position="264"/>
        <end position="286"/>
    </location>
</feature>
<evidence type="ECO:0000259" key="8">
    <source>
        <dbReference type="PROSITE" id="PS50850"/>
    </source>
</evidence>
<dbReference type="GO" id="GO:0005886">
    <property type="term" value="C:plasma membrane"/>
    <property type="evidence" value="ECO:0007669"/>
    <property type="project" value="UniProtKB-SubCell"/>
</dbReference>
<evidence type="ECO:0000256" key="7">
    <source>
        <dbReference type="SAM" id="Phobius"/>
    </source>
</evidence>
<feature type="transmembrane region" description="Helical" evidence="7">
    <location>
        <begin position="52"/>
        <end position="75"/>
    </location>
</feature>
<evidence type="ECO:0000313" key="10">
    <source>
        <dbReference type="Proteomes" id="UP000283479"/>
    </source>
</evidence>
<dbReference type="SUPFAM" id="SSF103473">
    <property type="entry name" value="MFS general substrate transporter"/>
    <property type="match status" value="1"/>
</dbReference>
<accession>A0A3S3ZGY6</accession>
<feature type="transmembrane region" description="Helical" evidence="7">
    <location>
        <begin position="155"/>
        <end position="176"/>
    </location>
</feature>